<organism evidence="3 4">
    <name type="scientific">Lactuca saligna</name>
    <name type="common">Willowleaf lettuce</name>
    <dbReference type="NCBI Taxonomy" id="75948"/>
    <lineage>
        <taxon>Eukaryota</taxon>
        <taxon>Viridiplantae</taxon>
        <taxon>Streptophyta</taxon>
        <taxon>Embryophyta</taxon>
        <taxon>Tracheophyta</taxon>
        <taxon>Spermatophyta</taxon>
        <taxon>Magnoliopsida</taxon>
        <taxon>eudicotyledons</taxon>
        <taxon>Gunneridae</taxon>
        <taxon>Pentapetalae</taxon>
        <taxon>asterids</taxon>
        <taxon>campanulids</taxon>
        <taxon>Asterales</taxon>
        <taxon>Asteraceae</taxon>
        <taxon>Cichorioideae</taxon>
        <taxon>Cichorieae</taxon>
        <taxon>Lactucinae</taxon>
        <taxon>Lactuca</taxon>
    </lineage>
</organism>
<dbReference type="EMBL" id="OX465084">
    <property type="protein sequence ID" value="CAI9299164.1"/>
    <property type="molecule type" value="Genomic_DNA"/>
</dbReference>
<name>A0AA35ZVN5_LACSI</name>
<gene>
    <name evidence="3" type="ORF">LSALG_LOCUS37888</name>
</gene>
<evidence type="ECO:0000256" key="1">
    <source>
        <dbReference type="SAM" id="Coils"/>
    </source>
</evidence>
<feature type="coiled-coil region" evidence="1">
    <location>
        <begin position="71"/>
        <end position="98"/>
    </location>
</feature>
<feature type="compositionally biased region" description="Acidic residues" evidence="2">
    <location>
        <begin position="43"/>
        <end position="55"/>
    </location>
</feature>
<sequence>MEESEEGPEENPKGGPDMGQEVGPKVEPEEYVVTDYEYGESNQELDEGNDVEEACSEPHLSKAPSDPRTVLKSDTDHLRSLEEEITNLKRQIFAGKERVVQVEKRVKVITQEANKLVELQIRQLDD</sequence>
<dbReference type="Proteomes" id="UP001177003">
    <property type="component" value="Chromosome 8"/>
</dbReference>
<evidence type="ECO:0000256" key="2">
    <source>
        <dbReference type="SAM" id="MobiDB-lite"/>
    </source>
</evidence>
<evidence type="ECO:0000313" key="3">
    <source>
        <dbReference type="EMBL" id="CAI9299164.1"/>
    </source>
</evidence>
<proteinExistence type="predicted"/>
<accession>A0AA35ZVN5</accession>
<evidence type="ECO:0000313" key="4">
    <source>
        <dbReference type="Proteomes" id="UP001177003"/>
    </source>
</evidence>
<reference evidence="3" key="1">
    <citation type="submission" date="2023-04" db="EMBL/GenBank/DDBJ databases">
        <authorList>
            <person name="Vijverberg K."/>
            <person name="Xiong W."/>
            <person name="Schranz E."/>
        </authorList>
    </citation>
    <scope>NUCLEOTIDE SEQUENCE</scope>
</reference>
<feature type="region of interest" description="Disordered" evidence="2">
    <location>
        <begin position="1"/>
        <end position="27"/>
    </location>
</feature>
<keyword evidence="4" id="KW-1185">Reference proteome</keyword>
<dbReference type="AlphaFoldDB" id="A0AA35ZVN5"/>
<protein>
    <submittedName>
        <fullName evidence="3">Uncharacterized protein</fullName>
    </submittedName>
</protein>
<keyword evidence="1" id="KW-0175">Coiled coil</keyword>
<feature type="region of interest" description="Disordered" evidence="2">
    <location>
        <begin position="41"/>
        <end position="71"/>
    </location>
</feature>